<organism evidence="2 3">
    <name type="scientific">Uncinula necator</name>
    <name type="common">Grape powdery mildew</name>
    <dbReference type="NCBI Taxonomy" id="52586"/>
    <lineage>
        <taxon>Eukaryota</taxon>
        <taxon>Fungi</taxon>
        <taxon>Dikarya</taxon>
        <taxon>Ascomycota</taxon>
        <taxon>Pezizomycotina</taxon>
        <taxon>Leotiomycetes</taxon>
        <taxon>Erysiphales</taxon>
        <taxon>Erysiphaceae</taxon>
        <taxon>Erysiphe</taxon>
    </lineage>
</organism>
<keyword evidence="1" id="KW-0732">Signal</keyword>
<gene>
    <name evidence="2" type="ORF">EV44_g0243</name>
</gene>
<keyword evidence="3" id="KW-1185">Reference proteome</keyword>
<dbReference type="Proteomes" id="UP000030854">
    <property type="component" value="Unassembled WGS sequence"/>
</dbReference>
<accession>A0A0B1P1S5</accession>
<protein>
    <submittedName>
        <fullName evidence="2">Uncharacterized protein</fullName>
    </submittedName>
</protein>
<proteinExistence type="predicted"/>
<sequence length="417" mass="46474">MLFFILEVYSKITWAVVATIVRPHYGIHSEPAKSKISPARRAGVNTQYTLHVWDGQQDSHNPSLQDSHSSPRVSIVFVSTSLSPSPQHLFNEAPHDWPGEYKVKGSILSQRISDKFLENPRSANRNNRSPKAHARGFRCYTCKSEDHYSEEHNSETSTEHEDGGIIEVGLMVLEKKISLDEHTTLETLYARRVVLSKSGMEGVALLKDCLFVPGLGANLMSLRKACAHAGLKGHFEPPLMKIKSSPQPMKSIDGSHGVIKKIRTSNSTRSIPSTNNLKRNFKPIKSKLNNRIVVDAVNETISQKVTPTENGDNHLPSNNKLLRFSDHVGDNIGYAEKFDDGDESDEKTAFFAEELMDAASHSIDTTTNCDIPPPQSYQQAISDPEYGYLWLKAIDDELLSLTSIGSWREEIAPPKTN</sequence>
<reference evidence="2 3" key="1">
    <citation type="journal article" date="2014" name="BMC Genomics">
        <title>Adaptive genomic structural variation in the grape powdery mildew pathogen, Erysiphe necator.</title>
        <authorList>
            <person name="Jones L."/>
            <person name="Riaz S."/>
            <person name="Morales-Cruz A."/>
            <person name="Amrine K.C."/>
            <person name="McGuire B."/>
            <person name="Gubler W.D."/>
            <person name="Walker M.A."/>
            <person name="Cantu D."/>
        </authorList>
    </citation>
    <scope>NUCLEOTIDE SEQUENCE [LARGE SCALE GENOMIC DNA]</scope>
    <source>
        <strain evidence="3">c</strain>
    </source>
</reference>
<dbReference type="EMBL" id="JNVN01003091">
    <property type="protein sequence ID" value="KHJ31240.1"/>
    <property type="molecule type" value="Genomic_DNA"/>
</dbReference>
<evidence type="ECO:0000256" key="1">
    <source>
        <dbReference type="SAM" id="SignalP"/>
    </source>
</evidence>
<evidence type="ECO:0000313" key="3">
    <source>
        <dbReference type="Proteomes" id="UP000030854"/>
    </source>
</evidence>
<dbReference type="AlphaFoldDB" id="A0A0B1P1S5"/>
<dbReference type="HOGENOM" id="CLU_659213_0_0_1"/>
<feature type="chain" id="PRO_5012678097" evidence="1">
    <location>
        <begin position="16"/>
        <end position="417"/>
    </location>
</feature>
<evidence type="ECO:0000313" key="2">
    <source>
        <dbReference type="EMBL" id="KHJ31240.1"/>
    </source>
</evidence>
<name>A0A0B1P1S5_UNCNE</name>
<comment type="caution">
    <text evidence="2">The sequence shown here is derived from an EMBL/GenBank/DDBJ whole genome shotgun (WGS) entry which is preliminary data.</text>
</comment>
<feature type="signal peptide" evidence="1">
    <location>
        <begin position="1"/>
        <end position="15"/>
    </location>
</feature>